<name>A0A5J4U916_9EUKA</name>
<feature type="compositionally biased region" description="Low complexity" evidence="1">
    <location>
        <begin position="98"/>
        <end position="130"/>
    </location>
</feature>
<accession>A0A5J4U916</accession>
<feature type="compositionally biased region" description="Basic residues" evidence="1">
    <location>
        <begin position="13"/>
        <end position="33"/>
    </location>
</feature>
<dbReference type="EMBL" id="SNRW01019088">
    <property type="protein sequence ID" value="KAA6366700.1"/>
    <property type="molecule type" value="Genomic_DNA"/>
</dbReference>
<feature type="compositionally biased region" description="Polar residues" evidence="1">
    <location>
        <begin position="138"/>
        <end position="155"/>
    </location>
</feature>
<feature type="region of interest" description="Disordered" evidence="1">
    <location>
        <begin position="1"/>
        <end position="214"/>
    </location>
</feature>
<feature type="compositionally biased region" description="Basic and acidic residues" evidence="1">
    <location>
        <begin position="158"/>
        <end position="182"/>
    </location>
</feature>
<gene>
    <name evidence="2" type="ORF">EZS28_037773</name>
</gene>
<feature type="region of interest" description="Disordered" evidence="1">
    <location>
        <begin position="253"/>
        <end position="292"/>
    </location>
</feature>
<dbReference type="Proteomes" id="UP000324800">
    <property type="component" value="Unassembled WGS sequence"/>
</dbReference>
<feature type="non-terminal residue" evidence="2">
    <location>
        <position position="1"/>
    </location>
</feature>
<evidence type="ECO:0000256" key="1">
    <source>
        <dbReference type="SAM" id="MobiDB-lite"/>
    </source>
</evidence>
<proteinExistence type="predicted"/>
<organism evidence="2 3">
    <name type="scientific">Streblomastix strix</name>
    <dbReference type="NCBI Taxonomy" id="222440"/>
    <lineage>
        <taxon>Eukaryota</taxon>
        <taxon>Metamonada</taxon>
        <taxon>Preaxostyla</taxon>
        <taxon>Oxymonadida</taxon>
        <taxon>Streblomastigidae</taxon>
        <taxon>Streblomastix</taxon>
    </lineage>
</organism>
<feature type="compositionally biased region" description="Basic and acidic residues" evidence="1">
    <location>
        <begin position="1"/>
        <end position="12"/>
    </location>
</feature>
<sequence>EILLQEQKEKGKLQNRKKSKSVPKKASKVHHQKGSNSDDEQYRESEEENSDTTKRPKNLNTLKSGDSAMIGEQSTDITEQQHRKRKSTLKSIHDAQNESEGSGSEGNSSSQSSQSQSSYEASETSSTFTSTEKKLNISLESSSAPSIEDTNQNIGDNKLVKIVEKNKSKKEKDQENKEKEKQSQSSGKPGRKSEQSKNNKNKNKKDAEGSLEGNEIIKQKLELDATIDSNENNKQWEKDSAYQEIEQIQISMQSSSDEMGNIPPRVESPPFVLKKNEPDNFNDVGQQQGVDSDTYIQSKLNMI</sequence>
<feature type="compositionally biased region" description="Acidic residues" evidence="1">
    <location>
        <begin position="37"/>
        <end position="50"/>
    </location>
</feature>
<reference evidence="2 3" key="1">
    <citation type="submission" date="2019-03" db="EMBL/GenBank/DDBJ databases">
        <title>Single cell metagenomics reveals metabolic interactions within the superorganism composed of flagellate Streblomastix strix and complex community of Bacteroidetes bacteria on its surface.</title>
        <authorList>
            <person name="Treitli S.C."/>
            <person name="Kolisko M."/>
            <person name="Husnik F."/>
            <person name="Keeling P."/>
            <person name="Hampl V."/>
        </authorList>
    </citation>
    <scope>NUCLEOTIDE SEQUENCE [LARGE SCALE GENOMIC DNA]</scope>
    <source>
        <strain evidence="2">ST1C</strain>
    </source>
</reference>
<protein>
    <submittedName>
        <fullName evidence="2">Uncharacterized protein</fullName>
    </submittedName>
</protein>
<evidence type="ECO:0000313" key="3">
    <source>
        <dbReference type="Proteomes" id="UP000324800"/>
    </source>
</evidence>
<feature type="compositionally biased region" description="Polar residues" evidence="1">
    <location>
        <begin position="283"/>
        <end position="292"/>
    </location>
</feature>
<evidence type="ECO:0000313" key="2">
    <source>
        <dbReference type="EMBL" id="KAA6366700.1"/>
    </source>
</evidence>
<dbReference type="AlphaFoldDB" id="A0A5J4U916"/>
<comment type="caution">
    <text evidence="2">The sequence shown here is derived from an EMBL/GenBank/DDBJ whole genome shotgun (WGS) entry which is preliminary data.</text>
</comment>